<dbReference type="Pfam" id="PF04664">
    <property type="entry name" value="OGFr_N"/>
    <property type="match status" value="1"/>
</dbReference>
<dbReference type="PANTHER" id="PTHR14015:SF2">
    <property type="entry name" value="OPIOID GROWTH FACTOR RECEPTOR (OGFR) CONSERVED DOMAIN-CONTAINING PROTEIN"/>
    <property type="match status" value="1"/>
</dbReference>
<evidence type="ECO:0000259" key="3">
    <source>
        <dbReference type="Pfam" id="PF04664"/>
    </source>
</evidence>
<feature type="compositionally biased region" description="Basic and acidic residues" evidence="2">
    <location>
        <begin position="238"/>
        <end position="248"/>
    </location>
</feature>
<dbReference type="InterPro" id="IPR039574">
    <property type="entry name" value="OGFr"/>
</dbReference>
<keyword evidence="4" id="KW-0675">Receptor</keyword>
<accession>A0A9P3G686</accession>
<dbReference type="EMBL" id="BPQB01000010">
    <property type="protein sequence ID" value="GJE88832.1"/>
    <property type="molecule type" value="Genomic_DNA"/>
</dbReference>
<organism evidence="4 5">
    <name type="scientific">Phanerochaete sordida</name>
    <dbReference type="NCBI Taxonomy" id="48140"/>
    <lineage>
        <taxon>Eukaryota</taxon>
        <taxon>Fungi</taxon>
        <taxon>Dikarya</taxon>
        <taxon>Basidiomycota</taxon>
        <taxon>Agaricomycotina</taxon>
        <taxon>Agaricomycetes</taxon>
        <taxon>Polyporales</taxon>
        <taxon>Phanerochaetaceae</taxon>
        <taxon>Phanerochaete</taxon>
    </lineage>
</organism>
<feature type="domain" description="Opioid growth factor receptor (OGFr) conserved" evidence="3">
    <location>
        <begin position="26"/>
        <end position="218"/>
    </location>
</feature>
<evidence type="ECO:0000256" key="2">
    <source>
        <dbReference type="SAM" id="MobiDB-lite"/>
    </source>
</evidence>
<dbReference type="InterPro" id="IPR006757">
    <property type="entry name" value="OGF_rcpt"/>
</dbReference>
<evidence type="ECO:0000313" key="4">
    <source>
        <dbReference type="EMBL" id="GJE88832.1"/>
    </source>
</evidence>
<evidence type="ECO:0000256" key="1">
    <source>
        <dbReference type="ARBA" id="ARBA00010365"/>
    </source>
</evidence>
<feature type="compositionally biased region" description="Low complexity" evidence="2">
    <location>
        <begin position="266"/>
        <end position="280"/>
    </location>
</feature>
<keyword evidence="5" id="KW-1185">Reference proteome</keyword>
<protein>
    <submittedName>
        <fullName evidence="4">Opioid growth factor receptor conserved region-domain-containing protein</fullName>
    </submittedName>
</protein>
<dbReference type="PANTHER" id="PTHR14015">
    <property type="entry name" value="OPIOID GROWTH FACTOR RECEPTOR OGFR ZETA-TYPE OPIOID RECEPTOR"/>
    <property type="match status" value="1"/>
</dbReference>
<dbReference type="GO" id="GO:0140625">
    <property type="term" value="F:opioid growth factor receptor activity"/>
    <property type="evidence" value="ECO:0007669"/>
    <property type="project" value="InterPro"/>
</dbReference>
<feature type="region of interest" description="Disordered" evidence="2">
    <location>
        <begin position="238"/>
        <end position="280"/>
    </location>
</feature>
<dbReference type="AlphaFoldDB" id="A0A9P3G686"/>
<comment type="similarity">
    <text evidence="1">Belongs to the opioid growth factor receptor family.</text>
</comment>
<proteinExistence type="inferred from homology"/>
<gene>
    <name evidence="4" type="ORF">PsYK624_049190</name>
</gene>
<sequence length="280" mass="32615">MDSSIPRDVRLFLEGYPGLPDDPSLNANLKFYTLRQWCLPDKLNLNQIHTQWAGDYRTLESNHNFIQWLFPIREQGVNFFAQPLQTHERDAMKSDPDVVARVVKSYELMLDFYGMKLLSQETGLLARVTEPELQWLSRYRNLVRMSHNNLRITRILKCLSEMGLEHLNAGFLLHFLNEQSEHGQLAPFSLMSSMDRWWANCIRNDEERAWLGDLIEDVRNYTTNTVWTREMYERALERRKETGSFVERDDAESEEGEENKSDGQTASPPAAAASPERIAD</sequence>
<dbReference type="GO" id="GO:0016020">
    <property type="term" value="C:membrane"/>
    <property type="evidence" value="ECO:0007669"/>
    <property type="project" value="InterPro"/>
</dbReference>
<reference evidence="4 5" key="1">
    <citation type="submission" date="2021-08" db="EMBL/GenBank/DDBJ databases">
        <title>Draft Genome Sequence of Phanerochaete sordida strain YK-624.</title>
        <authorList>
            <person name="Mori T."/>
            <person name="Dohra H."/>
            <person name="Suzuki T."/>
            <person name="Kawagishi H."/>
            <person name="Hirai H."/>
        </authorList>
    </citation>
    <scope>NUCLEOTIDE SEQUENCE [LARGE SCALE GENOMIC DNA]</scope>
    <source>
        <strain evidence="4 5">YK-624</strain>
    </source>
</reference>
<dbReference type="OrthoDB" id="9030204at2759"/>
<dbReference type="Proteomes" id="UP000703269">
    <property type="component" value="Unassembled WGS sequence"/>
</dbReference>
<evidence type="ECO:0000313" key="5">
    <source>
        <dbReference type="Proteomes" id="UP000703269"/>
    </source>
</evidence>
<name>A0A9P3G686_9APHY</name>
<comment type="caution">
    <text evidence="4">The sequence shown here is derived from an EMBL/GenBank/DDBJ whole genome shotgun (WGS) entry which is preliminary data.</text>
</comment>